<dbReference type="AlphaFoldDB" id="A0A3N4HCY2"/>
<accession>A0A3N4HCY2</accession>
<evidence type="ECO:0008006" key="3">
    <source>
        <dbReference type="Google" id="ProtNLM"/>
    </source>
</evidence>
<evidence type="ECO:0000313" key="2">
    <source>
        <dbReference type="Proteomes" id="UP000275078"/>
    </source>
</evidence>
<dbReference type="Proteomes" id="UP000275078">
    <property type="component" value="Unassembled WGS sequence"/>
</dbReference>
<feature type="non-terminal residue" evidence="1">
    <location>
        <position position="1"/>
    </location>
</feature>
<organism evidence="1 2">
    <name type="scientific">Ascobolus immersus RN42</name>
    <dbReference type="NCBI Taxonomy" id="1160509"/>
    <lineage>
        <taxon>Eukaryota</taxon>
        <taxon>Fungi</taxon>
        <taxon>Dikarya</taxon>
        <taxon>Ascomycota</taxon>
        <taxon>Pezizomycotina</taxon>
        <taxon>Pezizomycetes</taxon>
        <taxon>Pezizales</taxon>
        <taxon>Ascobolaceae</taxon>
        <taxon>Ascobolus</taxon>
    </lineage>
</organism>
<dbReference type="OrthoDB" id="5088237at2759"/>
<dbReference type="EMBL" id="ML119874">
    <property type="protein sequence ID" value="RPA72183.1"/>
    <property type="molecule type" value="Genomic_DNA"/>
</dbReference>
<gene>
    <name evidence="1" type="ORF">BJ508DRAFT_185784</name>
</gene>
<name>A0A3N4HCY2_ASCIM</name>
<feature type="non-terminal residue" evidence="1">
    <location>
        <position position="52"/>
    </location>
</feature>
<keyword evidence="2" id="KW-1185">Reference proteome</keyword>
<evidence type="ECO:0000313" key="1">
    <source>
        <dbReference type="EMBL" id="RPA72183.1"/>
    </source>
</evidence>
<reference evidence="1 2" key="1">
    <citation type="journal article" date="2018" name="Nat. Ecol. Evol.">
        <title>Pezizomycetes genomes reveal the molecular basis of ectomycorrhizal truffle lifestyle.</title>
        <authorList>
            <person name="Murat C."/>
            <person name="Payen T."/>
            <person name="Noel B."/>
            <person name="Kuo A."/>
            <person name="Morin E."/>
            <person name="Chen J."/>
            <person name="Kohler A."/>
            <person name="Krizsan K."/>
            <person name="Balestrini R."/>
            <person name="Da Silva C."/>
            <person name="Montanini B."/>
            <person name="Hainaut M."/>
            <person name="Levati E."/>
            <person name="Barry K.W."/>
            <person name="Belfiori B."/>
            <person name="Cichocki N."/>
            <person name="Clum A."/>
            <person name="Dockter R.B."/>
            <person name="Fauchery L."/>
            <person name="Guy J."/>
            <person name="Iotti M."/>
            <person name="Le Tacon F."/>
            <person name="Lindquist E.A."/>
            <person name="Lipzen A."/>
            <person name="Malagnac F."/>
            <person name="Mello A."/>
            <person name="Molinier V."/>
            <person name="Miyauchi S."/>
            <person name="Poulain J."/>
            <person name="Riccioni C."/>
            <person name="Rubini A."/>
            <person name="Sitrit Y."/>
            <person name="Splivallo R."/>
            <person name="Traeger S."/>
            <person name="Wang M."/>
            <person name="Zifcakova L."/>
            <person name="Wipf D."/>
            <person name="Zambonelli A."/>
            <person name="Paolocci F."/>
            <person name="Nowrousian M."/>
            <person name="Ottonello S."/>
            <person name="Baldrian P."/>
            <person name="Spatafora J.W."/>
            <person name="Henrissat B."/>
            <person name="Nagy L.G."/>
            <person name="Aury J.M."/>
            <person name="Wincker P."/>
            <person name="Grigoriev I.V."/>
            <person name="Bonfante P."/>
            <person name="Martin F.M."/>
        </authorList>
    </citation>
    <scope>NUCLEOTIDE SEQUENCE [LARGE SCALE GENOMIC DNA]</scope>
    <source>
        <strain evidence="1 2">RN42</strain>
    </source>
</reference>
<dbReference type="STRING" id="1160509.A0A3N4HCY2"/>
<proteinExistence type="predicted"/>
<protein>
    <recommendedName>
        <fullName evidence="3">hAT-like transposase RNase-H fold domain-containing protein</fullName>
    </recommendedName>
</protein>
<sequence>KLNEYYSLLDVSPVHVASIALNPEMKLHHFETEWRQRPEWIDSAKAKVKALW</sequence>